<dbReference type="AlphaFoldDB" id="A0A2I1HJZ1"/>
<gene>
    <name evidence="1" type="ORF">RhiirA4_481698</name>
</gene>
<accession>A0A2I1HJZ1</accession>
<dbReference type="Proteomes" id="UP000234323">
    <property type="component" value="Unassembled WGS sequence"/>
</dbReference>
<evidence type="ECO:0000313" key="2">
    <source>
        <dbReference type="Proteomes" id="UP000234323"/>
    </source>
</evidence>
<sequence>MAKLYNDILHYIFQKLNNDGSSLLSYSKFKLFHLIHLNSSGRTRSATLILS</sequence>
<keyword evidence="2" id="KW-1185">Reference proteome</keyword>
<organism evidence="1 2">
    <name type="scientific">Rhizophagus irregularis</name>
    <dbReference type="NCBI Taxonomy" id="588596"/>
    <lineage>
        <taxon>Eukaryota</taxon>
        <taxon>Fungi</taxon>
        <taxon>Fungi incertae sedis</taxon>
        <taxon>Mucoromycota</taxon>
        <taxon>Glomeromycotina</taxon>
        <taxon>Glomeromycetes</taxon>
        <taxon>Glomerales</taxon>
        <taxon>Glomeraceae</taxon>
        <taxon>Rhizophagus</taxon>
    </lineage>
</organism>
<protein>
    <submittedName>
        <fullName evidence="1">Uncharacterized protein</fullName>
    </submittedName>
</protein>
<reference evidence="1 2" key="1">
    <citation type="submission" date="2015-10" db="EMBL/GenBank/DDBJ databases">
        <title>Genome analyses suggest a sexual origin of heterokaryosis in a supposedly ancient asexual fungus.</title>
        <authorList>
            <person name="Ropars J."/>
            <person name="Sedzielewska K."/>
            <person name="Noel J."/>
            <person name="Charron P."/>
            <person name="Farinelli L."/>
            <person name="Marton T."/>
            <person name="Kruger M."/>
            <person name="Pelin A."/>
            <person name="Brachmann A."/>
            <person name="Corradi N."/>
        </authorList>
    </citation>
    <scope>NUCLEOTIDE SEQUENCE [LARGE SCALE GENOMIC DNA]</scope>
    <source>
        <strain evidence="1 2">A4</strain>
    </source>
</reference>
<name>A0A2I1HJZ1_9GLOM</name>
<proteinExistence type="predicted"/>
<comment type="caution">
    <text evidence="1">The sequence shown here is derived from an EMBL/GenBank/DDBJ whole genome shotgun (WGS) entry which is preliminary data.</text>
</comment>
<evidence type="ECO:0000313" key="1">
    <source>
        <dbReference type="EMBL" id="PKY59172.1"/>
    </source>
</evidence>
<dbReference type="EMBL" id="LLXI01003401">
    <property type="protein sequence ID" value="PKY59172.1"/>
    <property type="molecule type" value="Genomic_DNA"/>
</dbReference>